<evidence type="ECO:0000259" key="1">
    <source>
        <dbReference type="SMART" id="SM01126"/>
    </source>
</evidence>
<dbReference type="Pfam" id="PF12760">
    <property type="entry name" value="Zn_ribbon_IS1595"/>
    <property type="match status" value="1"/>
</dbReference>
<feature type="domain" description="ISXO2-like transposase" evidence="1">
    <location>
        <begin position="142"/>
        <end position="299"/>
    </location>
</feature>
<dbReference type="AlphaFoldDB" id="A0A1L3JCN3"/>
<gene>
    <name evidence="2" type="ORF">LPB140_08880</name>
</gene>
<keyword evidence="3" id="KW-1185">Reference proteome</keyword>
<dbReference type="KEGG" id="sphl:LPB140_08880"/>
<evidence type="ECO:0000313" key="3">
    <source>
        <dbReference type="Proteomes" id="UP000242561"/>
    </source>
</evidence>
<dbReference type="STRING" id="1913578.LPB140_08880"/>
<dbReference type="Proteomes" id="UP000242561">
    <property type="component" value="Chromosome"/>
</dbReference>
<dbReference type="EMBL" id="CP018154">
    <property type="protein sequence ID" value="APG62884.1"/>
    <property type="molecule type" value="Genomic_DNA"/>
</dbReference>
<organism evidence="2 3">
    <name type="scientific">Sphingorhabdus lutea</name>
    <dbReference type="NCBI Taxonomy" id="1913578"/>
    <lineage>
        <taxon>Bacteria</taxon>
        <taxon>Pseudomonadati</taxon>
        <taxon>Pseudomonadota</taxon>
        <taxon>Alphaproteobacteria</taxon>
        <taxon>Sphingomonadales</taxon>
        <taxon>Sphingomonadaceae</taxon>
        <taxon>Sphingorhabdus</taxon>
    </lineage>
</organism>
<protein>
    <recommendedName>
        <fullName evidence="1">ISXO2-like transposase domain-containing protein</fullName>
    </recommendedName>
</protein>
<accession>A0A1L3JCN3</accession>
<name>A0A1L3JCN3_9SPHN</name>
<reference evidence="2 3" key="1">
    <citation type="submission" date="2016-11" db="EMBL/GenBank/DDBJ databases">
        <title>Sphingorhabdus sp. LPB0140, isolated from marine environment.</title>
        <authorList>
            <person name="Kim E."/>
            <person name="Yi H."/>
        </authorList>
    </citation>
    <scope>NUCLEOTIDE SEQUENCE [LARGE SCALE GENOMIC DNA]</scope>
    <source>
        <strain evidence="2 3">LPB0140</strain>
    </source>
</reference>
<dbReference type="NCBIfam" id="NF033547">
    <property type="entry name" value="transpos_IS1595"/>
    <property type="match status" value="1"/>
</dbReference>
<dbReference type="OrthoDB" id="271821at2"/>
<sequence length="353" mass="40122">MAQHFLLSSKAKTLSLRSVFSMSEERAYAKFKRIRWISTKGRPVCPKCGSEKHWVLIADRKWKCSVAKCRTQFSVTSGTIFASRKLKFRKILEAIAIFTNGVLGVAALRLQREIKVEYKTAWVLAHKLREAMGIDNHDDFDELDGVVEVDGAVFGGKPKRIANDPVNWEGLRAASKAEQLAKKRLIVVVREREDEARDRPARVRTFHLSKEGDAVPIMRKLVKQGSIVHADEASQYDSLHGYFDTKRINHSKSYSDGIACTNQAESFFSRMRRAERGVYNSIGRGYTSYYASEMAWREENKRRPNGDLFGMILSNALASPISRRLKGYWQRQGSDNCADPDKAELIRALNLGR</sequence>
<dbReference type="Pfam" id="PF12762">
    <property type="entry name" value="DDE_Tnp_IS1595"/>
    <property type="match status" value="1"/>
</dbReference>
<dbReference type="RefSeq" id="WP_072559533.1">
    <property type="nucleotide sequence ID" value="NZ_CP018154.1"/>
</dbReference>
<dbReference type="InterPro" id="IPR024445">
    <property type="entry name" value="Tnp_ISXO2-like"/>
</dbReference>
<proteinExistence type="predicted"/>
<evidence type="ECO:0000313" key="2">
    <source>
        <dbReference type="EMBL" id="APG62884.1"/>
    </source>
</evidence>
<dbReference type="SMART" id="SM01126">
    <property type="entry name" value="DDE_Tnp_IS1595"/>
    <property type="match status" value="1"/>
</dbReference>
<dbReference type="InterPro" id="IPR024442">
    <property type="entry name" value="Transposase_Zn_ribbon"/>
</dbReference>